<organism evidence="1 2">
    <name type="scientific">Gluconobacter morbifer G707</name>
    <dbReference type="NCBI Taxonomy" id="1088869"/>
    <lineage>
        <taxon>Bacteria</taxon>
        <taxon>Pseudomonadati</taxon>
        <taxon>Pseudomonadota</taxon>
        <taxon>Alphaproteobacteria</taxon>
        <taxon>Acetobacterales</taxon>
        <taxon>Acetobacteraceae</taxon>
        <taxon>Gluconobacter</taxon>
    </lineage>
</organism>
<accession>G6XMT4</accession>
<name>G6XMT4_9PROT</name>
<evidence type="ECO:0000313" key="1">
    <source>
        <dbReference type="EMBL" id="EHH66910.1"/>
    </source>
</evidence>
<dbReference type="EMBL" id="AGQV01000016">
    <property type="protein sequence ID" value="EHH66910.1"/>
    <property type="molecule type" value="Genomic_DNA"/>
</dbReference>
<comment type="caution">
    <text evidence="1">The sequence shown here is derived from an EMBL/GenBank/DDBJ whole genome shotgun (WGS) entry which is preliminary data.</text>
</comment>
<gene>
    <name evidence="1" type="ORF">GMO_28020</name>
</gene>
<dbReference type="AlphaFoldDB" id="G6XMT4"/>
<protein>
    <submittedName>
        <fullName evidence="1">Uncharacterized protein</fullName>
    </submittedName>
</protein>
<dbReference type="Proteomes" id="UP000004949">
    <property type="component" value="Unassembled WGS sequence"/>
</dbReference>
<sequence length="50" mass="5457">MVSPSRSPLFRQAEGGPGTVLSACIFRRRSLCNAIMGKMSQKPVFFLVSP</sequence>
<dbReference type="PATRIC" id="fig|1088869.3.peg.2796"/>
<proteinExistence type="predicted"/>
<reference evidence="1 2" key="1">
    <citation type="submission" date="2011-10" db="EMBL/GenBank/DDBJ databases">
        <title>Genome sequence of Gluconobacter morbifer G707, isolated from Drosophila gut.</title>
        <authorList>
            <person name="Lee W.-J."/>
            <person name="Kim E.-K."/>
        </authorList>
    </citation>
    <scope>NUCLEOTIDE SEQUENCE [LARGE SCALE GENOMIC DNA]</scope>
    <source>
        <strain evidence="1 2">G707</strain>
    </source>
</reference>
<keyword evidence="2" id="KW-1185">Reference proteome</keyword>
<evidence type="ECO:0000313" key="2">
    <source>
        <dbReference type="Proteomes" id="UP000004949"/>
    </source>
</evidence>
<dbReference type="STRING" id="1088869.GMO_28020"/>